<evidence type="ECO:0000313" key="2">
    <source>
        <dbReference type="EMBL" id="TFU44747.1"/>
    </source>
</evidence>
<dbReference type="RefSeq" id="WP_135039439.1">
    <property type="nucleotide sequence ID" value="NZ_BLLS01000036.1"/>
</dbReference>
<evidence type="ECO:0000313" key="3">
    <source>
        <dbReference type="Proteomes" id="UP000298073"/>
    </source>
</evidence>
<sequence>MKKKVMGIIAVVAIAAIAGYNMFTSPNDVKLSSLFMVNMEALAQGESSGGNCEPSSSRECCVCNGIHYTYQASVNRSCDTKSGCSHW</sequence>
<evidence type="ECO:0000313" key="1">
    <source>
        <dbReference type="EMBL" id="GFH86325.1"/>
    </source>
</evidence>
<accession>A0A7K3MP86</accession>
<dbReference type="EMBL" id="BLLS01000036">
    <property type="protein sequence ID" value="GFH86325.1"/>
    <property type="molecule type" value="Genomic_DNA"/>
</dbReference>
<organism evidence="2 3">
    <name type="scientific">Bacteroides acidifaciens</name>
    <dbReference type="NCBI Taxonomy" id="85831"/>
    <lineage>
        <taxon>Bacteria</taxon>
        <taxon>Pseudomonadati</taxon>
        <taxon>Bacteroidota</taxon>
        <taxon>Bacteroidia</taxon>
        <taxon>Bacteroidales</taxon>
        <taxon>Bacteroidaceae</taxon>
        <taxon>Bacteroides</taxon>
    </lineage>
</organism>
<protein>
    <recommendedName>
        <fullName evidence="5">NVEALA protein</fullName>
    </recommendedName>
</protein>
<dbReference type="AlphaFoldDB" id="A0A7K3MP86"/>
<comment type="caution">
    <text evidence="2">The sequence shown here is derived from an EMBL/GenBank/DDBJ whole genome shotgun (WGS) entry which is preliminary data.</text>
</comment>
<reference evidence="1 4" key="2">
    <citation type="journal article" date="2020" name="Microbiome">
        <title>Single-cell genomics of uncultured bacteria reveals dietary fiber responders in the mouse gut microbiota.</title>
        <authorList>
            <person name="Chijiiwa R."/>
            <person name="Hosokawa M."/>
            <person name="Kogawa M."/>
            <person name="Nishikawa Y."/>
            <person name="Ide K."/>
            <person name="Sakanashi C."/>
            <person name="Takahashi K."/>
            <person name="Takeyama H."/>
        </authorList>
    </citation>
    <scope>NUCLEOTIDE SEQUENCE [LARGE SCALE GENOMIC DNA]</scope>
    <source>
        <strain evidence="1">IMSAGC_001</strain>
    </source>
</reference>
<gene>
    <name evidence="2" type="ORF">E4T97_21360</name>
    <name evidence="1" type="ORF">IMSAGC001_01733</name>
</gene>
<dbReference type="Pfam" id="PF14055">
    <property type="entry name" value="NVEALA"/>
    <property type="match status" value="1"/>
</dbReference>
<proteinExistence type="predicted"/>
<dbReference type="InterPro" id="IPR025905">
    <property type="entry name" value="NVEALA"/>
</dbReference>
<dbReference type="OrthoDB" id="1044868at2"/>
<evidence type="ECO:0000313" key="4">
    <source>
        <dbReference type="Proteomes" id="UP000491181"/>
    </source>
</evidence>
<reference evidence="2 3" key="1">
    <citation type="submission" date="2019-03" db="EMBL/GenBank/DDBJ databases">
        <title>Diversity of the mouse oral microbiome.</title>
        <authorList>
            <person name="Joseph S."/>
            <person name="Aduse-Opoku J."/>
            <person name="Curtis M."/>
            <person name="Wade W."/>
            <person name="Hashim A."/>
        </authorList>
    </citation>
    <scope>NUCLEOTIDE SEQUENCE [LARGE SCALE GENOMIC DNA]</scope>
    <source>
        <strain evidence="2 3">P2318</strain>
    </source>
</reference>
<dbReference type="Proteomes" id="UP000298073">
    <property type="component" value="Unassembled WGS sequence"/>
</dbReference>
<evidence type="ECO:0008006" key="5">
    <source>
        <dbReference type="Google" id="ProtNLM"/>
    </source>
</evidence>
<dbReference type="Proteomes" id="UP000491181">
    <property type="component" value="Unassembled WGS sequence"/>
</dbReference>
<name>A0A7K3MP86_9BACE</name>
<dbReference type="EMBL" id="SPPV01000101">
    <property type="protein sequence ID" value="TFU44747.1"/>
    <property type="molecule type" value="Genomic_DNA"/>
</dbReference>